<evidence type="ECO:0000313" key="3">
    <source>
        <dbReference type="Proteomes" id="UP000198859"/>
    </source>
</evidence>
<dbReference type="OrthoDB" id="3243290at2"/>
<dbReference type="InterPro" id="IPR008030">
    <property type="entry name" value="NmrA-like"/>
</dbReference>
<dbReference type="EMBL" id="LT629757">
    <property type="protein sequence ID" value="SDS29263.1"/>
    <property type="molecule type" value="Genomic_DNA"/>
</dbReference>
<feature type="domain" description="NmrA-like" evidence="1">
    <location>
        <begin position="10"/>
        <end position="228"/>
    </location>
</feature>
<dbReference type="CDD" id="cd05269">
    <property type="entry name" value="TMR_SDR_a"/>
    <property type="match status" value="1"/>
</dbReference>
<dbReference type="PANTHER" id="PTHR47129:SF1">
    <property type="entry name" value="NMRA-LIKE DOMAIN-CONTAINING PROTEIN"/>
    <property type="match status" value="1"/>
</dbReference>
<proteinExistence type="predicted"/>
<evidence type="ECO:0000259" key="1">
    <source>
        <dbReference type="Pfam" id="PF05368"/>
    </source>
</evidence>
<dbReference type="Gene3D" id="3.90.25.10">
    <property type="entry name" value="UDP-galactose 4-epimerase, domain 1"/>
    <property type="match status" value="1"/>
</dbReference>
<dbReference type="Proteomes" id="UP000198859">
    <property type="component" value="Chromosome I"/>
</dbReference>
<dbReference type="AlphaFoldDB" id="A0A1H1R0Q1"/>
<gene>
    <name evidence="2" type="ORF">SAMN04488570_1556</name>
</gene>
<name>A0A1H1R0Q1_9ACTN</name>
<dbReference type="RefSeq" id="WP_091728022.1">
    <property type="nucleotide sequence ID" value="NZ_LT629757.1"/>
</dbReference>
<evidence type="ECO:0000313" key="2">
    <source>
        <dbReference type="EMBL" id="SDS29263.1"/>
    </source>
</evidence>
<dbReference type="Pfam" id="PF05368">
    <property type="entry name" value="NmrA"/>
    <property type="match status" value="1"/>
</dbReference>
<keyword evidence="3" id="KW-1185">Reference proteome</keyword>
<sequence length="284" mass="29766">MSAPTRPPLALTGVTGALGGRVAQLLSDAGVPTRLLARSPERAPRLPGSEVVGFAGYADRASCTAALEGVETLLMVSGSESADRLDQHRAFVDAAAAAGVRHVVYTSFYGASPTCTFTLGRDHWATEEHLRASGTATTFLRDNFYLDVLPLFAGEEGVLRGPAGEGRVAAVAREDCAAVAAVVLAAPDVHAGAAYDLTGPEALTLAEAAAAIGEAQGREVRYEDETVEQAYASRRAWDAPQWQYDAWVSTYTAIAAGELDTVTDDVRRLLGRPPLDLAAVLRAG</sequence>
<protein>
    <submittedName>
        <fullName evidence="2">Uncharacterized conserved protein YbjT, contains NAD(P)-binding and DUF2867 domains</fullName>
    </submittedName>
</protein>
<reference evidence="3" key="1">
    <citation type="submission" date="2016-10" db="EMBL/GenBank/DDBJ databases">
        <authorList>
            <person name="Varghese N."/>
            <person name="Submissions S."/>
        </authorList>
    </citation>
    <scope>NUCLEOTIDE SEQUENCE [LARGE SCALE GENOMIC DNA]</scope>
    <source>
        <strain evidence="3">DSM 22127</strain>
    </source>
</reference>
<accession>A0A1H1R0Q1</accession>
<dbReference type="Gene3D" id="3.40.50.720">
    <property type="entry name" value="NAD(P)-binding Rossmann-like Domain"/>
    <property type="match status" value="1"/>
</dbReference>
<dbReference type="PANTHER" id="PTHR47129">
    <property type="entry name" value="QUINONE OXIDOREDUCTASE 2"/>
    <property type="match status" value="1"/>
</dbReference>
<dbReference type="InterPro" id="IPR052718">
    <property type="entry name" value="NmrA-type_oxidoreductase"/>
</dbReference>
<organism evidence="2 3">
    <name type="scientific">Nocardioides scoriae</name>
    <dbReference type="NCBI Taxonomy" id="642780"/>
    <lineage>
        <taxon>Bacteria</taxon>
        <taxon>Bacillati</taxon>
        <taxon>Actinomycetota</taxon>
        <taxon>Actinomycetes</taxon>
        <taxon>Propionibacteriales</taxon>
        <taxon>Nocardioidaceae</taxon>
        <taxon>Nocardioides</taxon>
    </lineage>
</organism>
<dbReference type="SUPFAM" id="SSF51735">
    <property type="entry name" value="NAD(P)-binding Rossmann-fold domains"/>
    <property type="match status" value="1"/>
</dbReference>
<dbReference type="STRING" id="642780.SAMN04488570_1556"/>
<dbReference type="InterPro" id="IPR036291">
    <property type="entry name" value="NAD(P)-bd_dom_sf"/>
</dbReference>